<organism evidence="4 5">
    <name type="scientific">Streptomyces cylindrosporus</name>
    <dbReference type="NCBI Taxonomy" id="2927583"/>
    <lineage>
        <taxon>Bacteria</taxon>
        <taxon>Bacillati</taxon>
        <taxon>Actinomycetota</taxon>
        <taxon>Actinomycetes</taxon>
        <taxon>Kitasatosporales</taxon>
        <taxon>Streptomycetaceae</taxon>
        <taxon>Streptomyces</taxon>
    </lineage>
</organism>
<dbReference type="NCBIfam" id="NF005313">
    <property type="entry name" value="PRK06847.1"/>
    <property type="match status" value="1"/>
</dbReference>
<dbReference type="PANTHER" id="PTHR13789:SF309">
    <property type="entry name" value="PUTATIVE (AFU_ORTHOLOGUE AFUA_6G14510)-RELATED"/>
    <property type="match status" value="1"/>
</dbReference>
<accession>A0ABS9Y0P1</accession>
<dbReference type="Pfam" id="PF01494">
    <property type="entry name" value="FAD_binding_3"/>
    <property type="match status" value="1"/>
</dbReference>
<evidence type="ECO:0000313" key="4">
    <source>
        <dbReference type="EMBL" id="MCI3270750.1"/>
    </source>
</evidence>
<reference evidence="4" key="1">
    <citation type="submission" date="2022-03" db="EMBL/GenBank/DDBJ databases">
        <title>Streptomyces 7R015 and 7R016 isolated from Barleria lupulina in Thailand.</title>
        <authorList>
            <person name="Kanchanasin P."/>
            <person name="Phongsopitanun W."/>
            <person name="Tanasupawat S."/>
        </authorList>
    </citation>
    <scope>NUCLEOTIDE SEQUENCE</scope>
    <source>
        <strain evidence="4">7R015</strain>
    </source>
</reference>
<evidence type="ECO:0000256" key="1">
    <source>
        <dbReference type="ARBA" id="ARBA00023002"/>
    </source>
</evidence>
<dbReference type="SUPFAM" id="SSF51905">
    <property type="entry name" value="FAD/NAD(P)-binding domain"/>
    <property type="match status" value="1"/>
</dbReference>
<dbReference type="PRINTS" id="PR00420">
    <property type="entry name" value="RNGMNOXGNASE"/>
</dbReference>
<dbReference type="Proteomes" id="UP001165269">
    <property type="component" value="Unassembled WGS sequence"/>
</dbReference>
<keyword evidence="2 4" id="KW-0503">Monooxygenase</keyword>
<dbReference type="InterPro" id="IPR002938">
    <property type="entry name" value="FAD-bd"/>
</dbReference>
<dbReference type="InterPro" id="IPR036188">
    <property type="entry name" value="FAD/NAD-bd_sf"/>
</dbReference>
<evidence type="ECO:0000259" key="3">
    <source>
        <dbReference type="Pfam" id="PF01494"/>
    </source>
</evidence>
<feature type="domain" description="FAD-binding" evidence="3">
    <location>
        <begin position="2"/>
        <end position="324"/>
    </location>
</feature>
<proteinExistence type="predicted"/>
<dbReference type="InterPro" id="IPR050493">
    <property type="entry name" value="FAD-dep_Monooxygenase_BioMet"/>
</dbReference>
<sequence length="356" mass="37906">MTAAIALAGCGHTVDVVERNRDWSVTGWGLSLTGPSLRALQRLGLADACIDGGFGLTQISNCDSAGRTRNVIDLPLLLGPDMPALAGLSRGVLHEVLRDAALARGAVLHTGMSVAALEQAADGVTARLTDGSARHVDLVVGADGIRSTVRDMLGMPAEPAYTGQMVWRAIVPRPGWATTLHTFAGPVHNAGLIPISQDQAYAFVTENHADSGVLPQEELAERMRDLLNVFSGRVAEVAATIKDPELVVRRPVHAGVVDGPWHRGRTVLIGDAAHAPSPQMVSGAALAIEDSLVLAEELGLHDDVETALEAFGRRRLERCRLVVETSVKVGELEREGRHAEAHKLQDRCHQVMAQPI</sequence>
<keyword evidence="5" id="KW-1185">Reference proteome</keyword>
<protein>
    <submittedName>
        <fullName evidence="4">FAD-dependent monooxygenase</fullName>
    </submittedName>
</protein>
<dbReference type="Gene3D" id="3.50.50.60">
    <property type="entry name" value="FAD/NAD(P)-binding domain"/>
    <property type="match status" value="1"/>
</dbReference>
<dbReference type="PANTHER" id="PTHR13789">
    <property type="entry name" value="MONOOXYGENASE"/>
    <property type="match status" value="1"/>
</dbReference>
<gene>
    <name evidence="4" type="ORF">MQP27_06445</name>
</gene>
<evidence type="ECO:0000313" key="5">
    <source>
        <dbReference type="Proteomes" id="UP001165269"/>
    </source>
</evidence>
<dbReference type="GO" id="GO:0004497">
    <property type="term" value="F:monooxygenase activity"/>
    <property type="evidence" value="ECO:0007669"/>
    <property type="project" value="UniProtKB-KW"/>
</dbReference>
<evidence type="ECO:0000256" key="2">
    <source>
        <dbReference type="ARBA" id="ARBA00023033"/>
    </source>
</evidence>
<comment type="caution">
    <text evidence="4">The sequence shown here is derived from an EMBL/GenBank/DDBJ whole genome shotgun (WGS) entry which is preliminary data.</text>
</comment>
<name>A0ABS9Y0P1_9ACTN</name>
<dbReference type="EMBL" id="JALDAY010000002">
    <property type="protein sequence ID" value="MCI3270750.1"/>
    <property type="molecule type" value="Genomic_DNA"/>
</dbReference>
<keyword evidence="1" id="KW-0560">Oxidoreductase</keyword>